<dbReference type="SUPFAM" id="SSF53335">
    <property type="entry name" value="S-adenosyl-L-methionine-dependent methyltransferases"/>
    <property type="match status" value="1"/>
</dbReference>
<evidence type="ECO:0000259" key="1">
    <source>
        <dbReference type="Pfam" id="PF13649"/>
    </source>
</evidence>
<reference evidence="2" key="2">
    <citation type="submission" date="2025-09" db="UniProtKB">
        <authorList>
            <consortium name="Ensembl"/>
        </authorList>
    </citation>
    <scope>IDENTIFICATION</scope>
</reference>
<dbReference type="InterPro" id="IPR029063">
    <property type="entry name" value="SAM-dependent_MTases_sf"/>
</dbReference>
<evidence type="ECO:0000313" key="3">
    <source>
        <dbReference type="Proteomes" id="UP000694523"/>
    </source>
</evidence>
<protein>
    <submittedName>
        <fullName evidence="2">Methyltransferase like 27</fullName>
    </submittedName>
</protein>
<keyword evidence="3" id="KW-1185">Reference proteome</keyword>
<dbReference type="Proteomes" id="UP000694523">
    <property type="component" value="Unplaced"/>
</dbReference>
<reference evidence="2" key="1">
    <citation type="submission" date="2025-08" db="UniProtKB">
        <authorList>
            <consortium name="Ensembl"/>
        </authorList>
    </citation>
    <scope>IDENTIFICATION</scope>
</reference>
<sequence length="200" mass="21449">MRLMEYSAPRHAADVLMKHFSGCPAEGSVLDVACGSGLVAQLLSSLGFRRFVGVDSSVAMLEQARITGLYQDLRPALLGTEALPTDPGAFDVVLVLGGLSPGFIPVSAVREFCNAAKPGGLVCLSRGSYPDPALTSYTEDLHAELGRLEAEGLWSRLEVRPVERYLLDPHGNCSGSEQCYISGTVYLFKTKPKTKDVNEA</sequence>
<name>A0A8C6U359_9GOBI</name>
<dbReference type="AlphaFoldDB" id="A0A8C6U359"/>
<organism evidence="2 3">
    <name type="scientific">Neogobius melanostomus</name>
    <name type="common">round goby</name>
    <dbReference type="NCBI Taxonomy" id="47308"/>
    <lineage>
        <taxon>Eukaryota</taxon>
        <taxon>Metazoa</taxon>
        <taxon>Chordata</taxon>
        <taxon>Craniata</taxon>
        <taxon>Vertebrata</taxon>
        <taxon>Euteleostomi</taxon>
        <taxon>Actinopterygii</taxon>
        <taxon>Neopterygii</taxon>
        <taxon>Teleostei</taxon>
        <taxon>Neoteleostei</taxon>
        <taxon>Acanthomorphata</taxon>
        <taxon>Gobiaria</taxon>
        <taxon>Gobiiformes</taxon>
        <taxon>Gobioidei</taxon>
        <taxon>Gobiidae</taxon>
        <taxon>Benthophilinae</taxon>
        <taxon>Neogobiini</taxon>
        <taxon>Neogobius</taxon>
    </lineage>
</organism>
<accession>A0A8C6U359</accession>
<dbReference type="PANTHER" id="PTHR42912:SF81">
    <property type="entry name" value="METHYLTRANSFERASE DOMAIN-CONTAINING PROTEIN"/>
    <property type="match status" value="1"/>
</dbReference>
<feature type="domain" description="Methyltransferase" evidence="1">
    <location>
        <begin position="29"/>
        <end position="120"/>
    </location>
</feature>
<dbReference type="InterPro" id="IPR050508">
    <property type="entry name" value="Methyltransf_Superfamily"/>
</dbReference>
<dbReference type="InterPro" id="IPR041698">
    <property type="entry name" value="Methyltransf_25"/>
</dbReference>
<proteinExistence type="predicted"/>
<dbReference type="Gene3D" id="3.40.50.150">
    <property type="entry name" value="Vaccinia Virus protein VP39"/>
    <property type="match status" value="1"/>
</dbReference>
<dbReference type="Ensembl" id="ENSNMLT00000034866.1">
    <property type="protein sequence ID" value="ENSNMLP00000031284.1"/>
    <property type="gene ID" value="ENSNMLG00000019668.1"/>
</dbReference>
<dbReference type="GO" id="GO:0008168">
    <property type="term" value="F:methyltransferase activity"/>
    <property type="evidence" value="ECO:0007669"/>
    <property type="project" value="TreeGrafter"/>
</dbReference>
<dbReference type="Pfam" id="PF13649">
    <property type="entry name" value="Methyltransf_25"/>
    <property type="match status" value="1"/>
</dbReference>
<dbReference type="CDD" id="cd02440">
    <property type="entry name" value="AdoMet_MTases"/>
    <property type="match status" value="1"/>
</dbReference>
<dbReference type="PANTHER" id="PTHR42912">
    <property type="entry name" value="METHYLTRANSFERASE"/>
    <property type="match status" value="1"/>
</dbReference>
<evidence type="ECO:0000313" key="2">
    <source>
        <dbReference type="Ensembl" id="ENSNMLP00000031284.1"/>
    </source>
</evidence>